<name>A0A9D3LXI9_ANGAN</name>
<dbReference type="SUPFAM" id="SSF100895">
    <property type="entry name" value="Kazal-type serine protease inhibitors"/>
    <property type="match status" value="1"/>
</dbReference>
<evidence type="ECO:0000259" key="5">
    <source>
        <dbReference type="PROSITE" id="PS51465"/>
    </source>
</evidence>
<comment type="caution">
    <text evidence="6">The sequence shown here is derived from an EMBL/GenBank/DDBJ whole genome shotgun (WGS) entry which is preliminary data.</text>
</comment>
<evidence type="ECO:0000256" key="4">
    <source>
        <dbReference type="SAM" id="MobiDB-lite"/>
    </source>
</evidence>
<keyword evidence="3" id="KW-1015">Disulfide bond</keyword>
<evidence type="ECO:0000256" key="3">
    <source>
        <dbReference type="ARBA" id="ARBA00023157"/>
    </source>
</evidence>
<evidence type="ECO:0000256" key="2">
    <source>
        <dbReference type="ARBA" id="ARBA00022900"/>
    </source>
</evidence>
<dbReference type="InterPro" id="IPR036058">
    <property type="entry name" value="Kazal_dom_sf"/>
</dbReference>
<dbReference type="InterPro" id="IPR050653">
    <property type="entry name" value="Prot_Inhib_GrowthFact_Antg"/>
</dbReference>
<gene>
    <name evidence="6" type="ORF">ANANG_G00227470</name>
</gene>
<dbReference type="GO" id="GO:0030154">
    <property type="term" value="P:cell differentiation"/>
    <property type="evidence" value="ECO:0007669"/>
    <property type="project" value="TreeGrafter"/>
</dbReference>
<reference evidence="6" key="1">
    <citation type="submission" date="2021-01" db="EMBL/GenBank/DDBJ databases">
        <title>A chromosome-scale assembly of European eel, Anguilla anguilla.</title>
        <authorList>
            <person name="Henkel C."/>
            <person name="Jong-Raadsen S.A."/>
            <person name="Dufour S."/>
            <person name="Weltzien F.-A."/>
            <person name="Palstra A.P."/>
            <person name="Pelster B."/>
            <person name="Spaink H.P."/>
            <person name="Van Den Thillart G.E."/>
            <person name="Jansen H."/>
            <person name="Zahm M."/>
            <person name="Klopp C."/>
            <person name="Cedric C."/>
            <person name="Louis A."/>
            <person name="Berthelot C."/>
            <person name="Parey E."/>
            <person name="Roest Crollius H."/>
            <person name="Montfort J."/>
            <person name="Robinson-Rechavi M."/>
            <person name="Bucao C."/>
            <person name="Bouchez O."/>
            <person name="Gislard M."/>
            <person name="Lluch J."/>
            <person name="Milhes M."/>
            <person name="Lampietro C."/>
            <person name="Lopez Roques C."/>
            <person name="Donnadieu C."/>
            <person name="Braasch I."/>
            <person name="Desvignes T."/>
            <person name="Postlethwait J."/>
            <person name="Bobe J."/>
            <person name="Guiguen Y."/>
            <person name="Dirks R."/>
        </authorList>
    </citation>
    <scope>NUCLEOTIDE SEQUENCE</scope>
    <source>
        <strain evidence="6">Tag_6206</strain>
        <tissue evidence="6">Liver</tissue>
    </source>
</reference>
<keyword evidence="1" id="KW-0646">Protease inhibitor</keyword>
<feature type="domain" description="Kazal-like" evidence="5">
    <location>
        <begin position="35"/>
        <end position="91"/>
    </location>
</feature>
<dbReference type="CDD" id="cd00104">
    <property type="entry name" value="KAZAL_FS"/>
    <property type="match status" value="1"/>
</dbReference>
<evidence type="ECO:0000313" key="6">
    <source>
        <dbReference type="EMBL" id="KAG5838802.1"/>
    </source>
</evidence>
<dbReference type="Proteomes" id="UP001044222">
    <property type="component" value="Chromosome 12"/>
</dbReference>
<dbReference type="AlphaFoldDB" id="A0A9D3LXI9"/>
<keyword evidence="7" id="KW-1185">Reference proteome</keyword>
<feature type="compositionally biased region" description="Pro residues" evidence="4">
    <location>
        <begin position="188"/>
        <end position="201"/>
    </location>
</feature>
<dbReference type="PANTHER" id="PTHR10913:SF45">
    <property type="entry name" value="FOLLISTATIN, ISOFORM A-RELATED"/>
    <property type="match status" value="1"/>
</dbReference>
<dbReference type="InterPro" id="IPR003645">
    <property type="entry name" value="Fol_N"/>
</dbReference>
<feature type="compositionally biased region" description="Pro residues" evidence="4">
    <location>
        <begin position="102"/>
        <end position="119"/>
    </location>
</feature>
<dbReference type="GO" id="GO:0005576">
    <property type="term" value="C:extracellular region"/>
    <property type="evidence" value="ECO:0007669"/>
    <property type="project" value="TreeGrafter"/>
</dbReference>
<dbReference type="FunFam" id="3.30.60.30:FF:000024">
    <property type="entry name" value="Transmembrane agrin"/>
    <property type="match status" value="1"/>
</dbReference>
<organism evidence="6 7">
    <name type="scientific">Anguilla anguilla</name>
    <name type="common">European freshwater eel</name>
    <name type="synonym">Muraena anguilla</name>
    <dbReference type="NCBI Taxonomy" id="7936"/>
    <lineage>
        <taxon>Eukaryota</taxon>
        <taxon>Metazoa</taxon>
        <taxon>Chordata</taxon>
        <taxon>Craniata</taxon>
        <taxon>Vertebrata</taxon>
        <taxon>Euteleostomi</taxon>
        <taxon>Actinopterygii</taxon>
        <taxon>Neopterygii</taxon>
        <taxon>Teleostei</taxon>
        <taxon>Anguilliformes</taxon>
        <taxon>Anguillidae</taxon>
        <taxon>Anguilla</taxon>
    </lineage>
</organism>
<dbReference type="Pfam" id="PF07648">
    <property type="entry name" value="Kazal_2"/>
    <property type="match status" value="1"/>
</dbReference>
<dbReference type="PROSITE" id="PS51465">
    <property type="entry name" value="KAZAL_2"/>
    <property type="match status" value="1"/>
</dbReference>
<accession>A0A9D3LXI9</accession>
<sequence length="219" mass="23391">MPFKPLVLPPVPPGPEAKVSCEEMECQFGASCVEANGHAHCECPSPDCGEENKTKVCGSDGVTYADRCQLLTIACRQDKLISVKHQGQCTETILHPGAATRPTPPQKTPPAPHPPPPTSRSPCPARATPPRPALGRGRRTRGRGTPCPPPPGWRACRPWGSRRNPATLPSPPTATPPTTTNRLAPHPVFDPRPPAGCPRPPVRGLGSGERAQRRRRRGG</sequence>
<feature type="region of interest" description="Disordered" evidence="4">
    <location>
        <begin position="95"/>
        <end position="219"/>
    </location>
</feature>
<evidence type="ECO:0000256" key="1">
    <source>
        <dbReference type="ARBA" id="ARBA00022690"/>
    </source>
</evidence>
<protein>
    <recommendedName>
        <fullName evidence="5">Kazal-like domain-containing protein</fullName>
    </recommendedName>
</protein>
<dbReference type="InterPro" id="IPR002350">
    <property type="entry name" value="Kazal_dom"/>
</dbReference>
<dbReference type="EMBL" id="JAFIRN010000012">
    <property type="protein sequence ID" value="KAG5838802.1"/>
    <property type="molecule type" value="Genomic_DNA"/>
</dbReference>
<dbReference type="SMART" id="SM00274">
    <property type="entry name" value="FOLN"/>
    <property type="match status" value="1"/>
</dbReference>
<keyword evidence="2" id="KW-0722">Serine protease inhibitor</keyword>
<proteinExistence type="predicted"/>
<dbReference type="PRINTS" id="PR01217">
    <property type="entry name" value="PRICHEXTENSN"/>
</dbReference>
<evidence type="ECO:0000313" key="7">
    <source>
        <dbReference type="Proteomes" id="UP001044222"/>
    </source>
</evidence>
<dbReference type="SMART" id="SM00280">
    <property type="entry name" value="KAZAL"/>
    <property type="match status" value="1"/>
</dbReference>
<dbReference type="PANTHER" id="PTHR10913">
    <property type="entry name" value="FOLLISTATIN-RELATED"/>
    <property type="match status" value="1"/>
</dbReference>
<dbReference type="Gene3D" id="3.30.60.30">
    <property type="match status" value="1"/>
</dbReference>